<dbReference type="PANTHER" id="PTHR10622:SF10">
    <property type="entry name" value="HET DOMAIN-CONTAINING PROTEIN"/>
    <property type="match status" value="1"/>
</dbReference>
<gene>
    <name evidence="1" type="ORF">QC764_205625</name>
</gene>
<organism evidence="1 2">
    <name type="scientific">Podospora pseudoanserina</name>
    <dbReference type="NCBI Taxonomy" id="2609844"/>
    <lineage>
        <taxon>Eukaryota</taxon>
        <taxon>Fungi</taxon>
        <taxon>Dikarya</taxon>
        <taxon>Ascomycota</taxon>
        <taxon>Pezizomycotina</taxon>
        <taxon>Sordariomycetes</taxon>
        <taxon>Sordariomycetidae</taxon>
        <taxon>Sordariales</taxon>
        <taxon>Podosporaceae</taxon>
        <taxon>Podospora</taxon>
    </lineage>
</organism>
<keyword evidence="2" id="KW-1185">Reference proteome</keyword>
<dbReference type="GeneID" id="87965127"/>
<dbReference type="RefSeq" id="XP_062803074.1">
    <property type="nucleotide sequence ID" value="XM_062944262.1"/>
</dbReference>
<accession>A0ABR0IH22</accession>
<reference evidence="1 2" key="1">
    <citation type="journal article" date="2023" name="bioRxiv">
        <title>High-quality genome assemblies of four members of thePodospora anserinaspecies complex.</title>
        <authorList>
            <person name="Ament-Velasquez S.L."/>
            <person name="Vogan A.A."/>
            <person name="Wallerman O."/>
            <person name="Hartmann F."/>
            <person name="Gautier V."/>
            <person name="Silar P."/>
            <person name="Giraud T."/>
            <person name="Johannesson H."/>
        </authorList>
    </citation>
    <scope>NUCLEOTIDE SEQUENCE [LARGE SCALE GENOMIC DNA]</scope>
    <source>
        <strain evidence="1 2">CBS 124.78</strain>
    </source>
</reference>
<proteinExistence type="predicted"/>
<name>A0ABR0IH22_9PEZI</name>
<comment type="caution">
    <text evidence="1">The sequence shown here is derived from an EMBL/GenBank/DDBJ whole genome shotgun (WGS) entry which is preliminary data.</text>
</comment>
<dbReference type="EMBL" id="JAFFHC010000002">
    <property type="protein sequence ID" value="KAK4679604.1"/>
    <property type="molecule type" value="Genomic_DNA"/>
</dbReference>
<evidence type="ECO:0000313" key="2">
    <source>
        <dbReference type="Proteomes" id="UP001323617"/>
    </source>
</evidence>
<evidence type="ECO:0000313" key="1">
    <source>
        <dbReference type="EMBL" id="KAK4679604.1"/>
    </source>
</evidence>
<dbReference type="Proteomes" id="UP001323617">
    <property type="component" value="Unassembled WGS sequence"/>
</dbReference>
<evidence type="ECO:0008006" key="3">
    <source>
        <dbReference type="Google" id="ProtNLM"/>
    </source>
</evidence>
<dbReference type="PANTHER" id="PTHR10622">
    <property type="entry name" value="HET DOMAIN-CONTAINING PROTEIN"/>
    <property type="match status" value="1"/>
</dbReference>
<protein>
    <recommendedName>
        <fullName evidence="3">Heterokaryon incompatibility domain-containing protein</fullName>
    </recommendedName>
</protein>
<sequence length="140" mass="16428">MLASLFDYVQNGIPIRFVYVKEMRLVDRAFVQQHYLPRVTRLRTNPVTLEFSEHTSSTKPRMQAYLQTVVKYNMLSHRWLLEGEPSFKDMMDGTAASTAGYQKLRNFCEVSRSEFVWSDTCCIDKRSSSELHELIQSMFK</sequence>